<evidence type="ECO:0000256" key="7">
    <source>
        <dbReference type="ARBA" id="ARBA00022840"/>
    </source>
</evidence>
<proteinExistence type="predicted"/>
<dbReference type="GO" id="GO:0006188">
    <property type="term" value="P:IMP biosynthetic process"/>
    <property type="evidence" value="ECO:0007669"/>
    <property type="project" value="InterPro"/>
</dbReference>
<dbReference type="SUPFAM" id="SSF56059">
    <property type="entry name" value="Glutathione synthetase ATP-binding domain-like"/>
    <property type="match status" value="1"/>
</dbReference>
<dbReference type="PANTHER" id="PTHR38147">
    <property type="entry name" value="5-FORMAMINOIMIDAZOLE-4-CARBOXAMIDE-1-(BETA)-D-RIBOFURANOSYL 5'-MONOPHOSPHATE SYNTHETASE-RELATED"/>
    <property type="match status" value="1"/>
</dbReference>
<dbReference type="Gene3D" id="3.30.470.20">
    <property type="entry name" value="ATP-grasp fold, B domain"/>
    <property type="match status" value="1"/>
</dbReference>
<dbReference type="GO" id="GO:0016879">
    <property type="term" value="F:ligase activity, forming carbon-nitrogen bonds"/>
    <property type="evidence" value="ECO:0007669"/>
    <property type="project" value="InterPro"/>
</dbReference>
<evidence type="ECO:0000256" key="2">
    <source>
        <dbReference type="ARBA" id="ARBA00001946"/>
    </source>
</evidence>
<evidence type="ECO:0000256" key="9">
    <source>
        <dbReference type="ARBA" id="ARBA00023211"/>
    </source>
</evidence>
<name>D6PC41_9ARCH</name>
<keyword evidence="8" id="KW-0460">Magnesium</keyword>
<dbReference type="InterPro" id="IPR023656">
    <property type="entry name" value="IMP_biosynth_PurP"/>
</dbReference>
<dbReference type="InterPro" id="IPR016185">
    <property type="entry name" value="PreATP-grasp_dom_sf"/>
</dbReference>
<keyword evidence="5 10" id="KW-0547">Nucleotide-binding</keyword>
<dbReference type="InterPro" id="IPR010672">
    <property type="entry name" value="IMP_biosynth_PurP_N"/>
</dbReference>
<evidence type="ECO:0000256" key="1">
    <source>
        <dbReference type="ARBA" id="ARBA00001936"/>
    </source>
</evidence>
<dbReference type="EMBL" id="GU942976">
    <property type="protein sequence ID" value="ADD93292.1"/>
    <property type="molecule type" value="Genomic_DNA"/>
</dbReference>
<dbReference type="PROSITE" id="PS50975">
    <property type="entry name" value="ATP_GRASP"/>
    <property type="match status" value="1"/>
</dbReference>
<dbReference type="PIRSF" id="PIRSF004602">
    <property type="entry name" value="ATPgrasp_PurP"/>
    <property type="match status" value="1"/>
</dbReference>
<reference evidence="12" key="1">
    <citation type="journal article" date="2010" name="ISME J.">
        <title>Metagenome of the Mediterranean deep chlorophyll maximum studied by direct and fosmid library 454 pyrosequencing.</title>
        <authorList>
            <person name="Ghai R."/>
            <person name="Martin-Cuadrado A.B."/>
            <person name="Molto A.G."/>
            <person name="Heredia I.G."/>
            <person name="Cabrera R."/>
            <person name="Martin J."/>
            <person name="Verdu M."/>
            <person name="Deschamps P."/>
            <person name="Moreira D."/>
            <person name="Lopez-Garcia P."/>
            <person name="Mira A."/>
            <person name="Rodriguez-Valera F."/>
        </authorList>
    </citation>
    <scope>NUCLEOTIDE SEQUENCE</scope>
</reference>
<dbReference type="InterPro" id="IPR013815">
    <property type="entry name" value="ATP_grasp_subdomain_1"/>
</dbReference>
<dbReference type="InterPro" id="IPR011761">
    <property type="entry name" value="ATP-grasp"/>
</dbReference>
<evidence type="ECO:0000256" key="6">
    <source>
        <dbReference type="ARBA" id="ARBA00022755"/>
    </source>
</evidence>
<dbReference type="Pfam" id="PF06849">
    <property type="entry name" value="DUF1246"/>
    <property type="match status" value="1"/>
</dbReference>
<comment type="cofactor">
    <cofactor evidence="2">
        <name>Mg(2+)</name>
        <dbReference type="ChEBI" id="CHEBI:18420"/>
    </cofactor>
</comment>
<keyword evidence="9" id="KW-0464">Manganese</keyword>
<comment type="cofactor">
    <cofactor evidence="1">
        <name>Mn(2+)</name>
        <dbReference type="ChEBI" id="CHEBI:29035"/>
    </cofactor>
</comment>
<accession>D6PC41</accession>
<evidence type="ECO:0000256" key="10">
    <source>
        <dbReference type="PROSITE-ProRule" id="PRU00409"/>
    </source>
</evidence>
<evidence type="ECO:0000259" key="11">
    <source>
        <dbReference type="PROSITE" id="PS50975"/>
    </source>
</evidence>
<dbReference type="Gene3D" id="3.40.50.20">
    <property type="match status" value="1"/>
</dbReference>
<keyword evidence="3" id="KW-0436">Ligase</keyword>
<dbReference type="AlphaFoldDB" id="D6PC41"/>
<keyword evidence="4" id="KW-0479">Metal-binding</keyword>
<dbReference type="PANTHER" id="PTHR38147:SF2">
    <property type="entry name" value="5-FORMAMINOIMIDAZOLE-4-CARBOXAMIDE-1-(BETA)-D-RIBOFURANOSYL 5'-MONOPHOSPHATE SYNTHETASE"/>
    <property type="match status" value="1"/>
</dbReference>
<sequence>MGVPQTSVQDWLKGYDKEAITVGVVASHSSLQILHGARQEGFRTLGIAVGENRRRFYKAFPGADPDEWLMLDDYREMLDYAEWFREKNVIIVPHGSLVEYLGANNFRNLEVPTFGNRNILHWESSRALQRQWLEDGGCTMPKVVEDPHNIDGPVIVKYAGAKGGRGYFVARDYRDFRRNVDIEEEFTIQEYVLGCRYYLHFFFDPTADDGFQVQGRGEHAGKNLGRLELLSMDRRDESNVDEFYKLGSLRDLREMSLEPSFVVTGNQPVVIRESLLPRAFEMAEGTVAASYNLEEGSRGMLGPFCLETIVTDQLEFKVFEISARIVAGSNPFIGGSPYSDINERFMSTGRRIARSIRKALDAGRLDEIIS</sequence>
<evidence type="ECO:0000256" key="8">
    <source>
        <dbReference type="ARBA" id="ARBA00022842"/>
    </source>
</evidence>
<keyword evidence="7 10" id="KW-0067">ATP-binding</keyword>
<evidence type="ECO:0000256" key="3">
    <source>
        <dbReference type="ARBA" id="ARBA00022598"/>
    </source>
</evidence>
<evidence type="ECO:0000256" key="5">
    <source>
        <dbReference type="ARBA" id="ARBA00022741"/>
    </source>
</evidence>
<dbReference type="GO" id="GO:0005524">
    <property type="term" value="F:ATP binding"/>
    <property type="evidence" value="ECO:0007669"/>
    <property type="project" value="UniProtKB-UniRule"/>
</dbReference>
<evidence type="ECO:0000313" key="12">
    <source>
        <dbReference type="EMBL" id="ADD93292.1"/>
    </source>
</evidence>
<keyword evidence="6" id="KW-0658">Purine biosynthesis</keyword>
<dbReference type="GO" id="GO:0000287">
    <property type="term" value="F:magnesium ion binding"/>
    <property type="evidence" value="ECO:0007669"/>
    <property type="project" value="InterPro"/>
</dbReference>
<organism evidence="12">
    <name type="scientific">uncultured archaeon MedDCM-OCT-S09-C50</name>
    <dbReference type="NCBI Taxonomy" id="743102"/>
    <lineage>
        <taxon>Archaea</taxon>
        <taxon>environmental samples</taxon>
    </lineage>
</organism>
<feature type="domain" description="ATP-grasp" evidence="11">
    <location>
        <begin position="103"/>
        <end position="361"/>
    </location>
</feature>
<evidence type="ECO:0000256" key="4">
    <source>
        <dbReference type="ARBA" id="ARBA00022723"/>
    </source>
</evidence>
<dbReference type="InterPro" id="IPR009720">
    <property type="entry name" value="IMP_biosynth_PurP_C"/>
</dbReference>
<dbReference type="Gene3D" id="3.30.1490.20">
    <property type="entry name" value="ATP-grasp fold, A domain"/>
    <property type="match status" value="1"/>
</dbReference>
<dbReference type="SUPFAM" id="SSF52440">
    <property type="entry name" value="PreATP-grasp domain"/>
    <property type="match status" value="1"/>
</dbReference>
<dbReference type="Pfam" id="PF06973">
    <property type="entry name" value="DUF1297"/>
    <property type="match status" value="1"/>
</dbReference>
<protein>
    <submittedName>
        <fullName evidence="12">5 formaminoimidazole 4 carboxamide 1 beta D ribofuranosyl 5 monophosphate synthetase</fullName>
    </submittedName>
</protein>